<protein>
    <submittedName>
        <fullName evidence="1">Uncharacterized protein</fullName>
    </submittedName>
</protein>
<keyword evidence="2" id="KW-1185">Reference proteome</keyword>
<evidence type="ECO:0000313" key="2">
    <source>
        <dbReference type="Proteomes" id="UP000447434"/>
    </source>
</evidence>
<dbReference type="Proteomes" id="UP000447434">
    <property type="component" value="Chromosome 4"/>
</dbReference>
<reference evidence="2" key="1">
    <citation type="journal article" date="2020" name="Nat. Commun.">
        <title>Genome sequence of the cluster root forming white lupin.</title>
        <authorList>
            <person name="Hufnagel B."/>
            <person name="Marques A."/>
            <person name="Soriano A."/>
            <person name="Marques L."/>
            <person name="Divol F."/>
            <person name="Doumas P."/>
            <person name="Sallet E."/>
            <person name="Mancinotti D."/>
            <person name="Carrere S."/>
            <person name="Marande W."/>
            <person name="Arribat S."/>
            <person name="Keller J."/>
            <person name="Huneau C."/>
            <person name="Blein T."/>
            <person name="Aime D."/>
            <person name="Laguerre M."/>
            <person name="Taylor J."/>
            <person name="Schubert V."/>
            <person name="Nelson M."/>
            <person name="Geu-Flores F."/>
            <person name="Crespi M."/>
            <person name="Gallardo-Guerrero K."/>
            <person name="Delaux P.-M."/>
            <person name="Salse J."/>
            <person name="Berges H."/>
            <person name="Guyot R."/>
            <person name="Gouzy J."/>
            <person name="Peret B."/>
        </authorList>
    </citation>
    <scope>NUCLEOTIDE SEQUENCE [LARGE SCALE GENOMIC DNA]</scope>
    <source>
        <strain evidence="2">cv. Amiga</strain>
    </source>
</reference>
<dbReference type="OrthoDB" id="551907at2759"/>
<gene>
    <name evidence="1" type="ORF">Lalb_Chr04g0248981</name>
</gene>
<comment type="caution">
    <text evidence="1">The sequence shown here is derived from an EMBL/GenBank/DDBJ whole genome shotgun (WGS) entry which is preliminary data.</text>
</comment>
<dbReference type="EMBL" id="WOCE01000004">
    <property type="protein sequence ID" value="KAE9614845.1"/>
    <property type="molecule type" value="Genomic_DNA"/>
</dbReference>
<name>A0A6A4QK16_LUPAL</name>
<evidence type="ECO:0000313" key="1">
    <source>
        <dbReference type="EMBL" id="KAE9614845.1"/>
    </source>
</evidence>
<proteinExistence type="predicted"/>
<dbReference type="AlphaFoldDB" id="A0A6A4QK16"/>
<organism evidence="1 2">
    <name type="scientific">Lupinus albus</name>
    <name type="common">White lupine</name>
    <name type="synonym">Lupinus termis</name>
    <dbReference type="NCBI Taxonomy" id="3870"/>
    <lineage>
        <taxon>Eukaryota</taxon>
        <taxon>Viridiplantae</taxon>
        <taxon>Streptophyta</taxon>
        <taxon>Embryophyta</taxon>
        <taxon>Tracheophyta</taxon>
        <taxon>Spermatophyta</taxon>
        <taxon>Magnoliopsida</taxon>
        <taxon>eudicotyledons</taxon>
        <taxon>Gunneridae</taxon>
        <taxon>Pentapetalae</taxon>
        <taxon>rosids</taxon>
        <taxon>fabids</taxon>
        <taxon>Fabales</taxon>
        <taxon>Fabaceae</taxon>
        <taxon>Papilionoideae</taxon>
        <taxon>50 kb inversion clade</taxon>
        <taxon>genistoids sensu lato</taxon>
        <taxon>core genistoids</taxon>
        <taxon>Genisteae</taxon>
        <taxon>Lupinus</taxon>
    </lineage>
</organism>
<sequence length="142" mass="16034">MYRNMQEHATLVPVYQLLEGNTHVHDLQLCSPKRSTGTTLRVSKYGSRIVKQELHLLDNSKGFSQTNYDLNQEPESNEEDCRMIKFHKCSLSFSTPQISITHGQSGREIMHFSSSAPPHNHSLDSSSISSIGNNYLNLDLSI</sequence>
<accession>A0A6A4QK16</accession>